<evidence type="ECO:0000256" key="3">
    <source>
        <dbReference type="ARBA" id="ARBA00023274"/>
    </source>
</evidence>
<dbReference type="Gene3D" id="3.30.1490.10">
    <property type="match status" value="1"/>
</dbReference>
<dbReference type="GO" id="GO:0003735">
    <property type="term" value="F:structural constituent of ribosome"/>
    <property type="evidence" value="ECO:0007669"/>
    <property type="project" value="InterPro"/>
</dbReference>
<proteinExistence type="inferred from homology"/>
<evidence type="ECO:0000256" key="4">
    <source>
        <dbReference type="ARBA" id="ARBA00035258"/>
    </source>
</evidence>
<dbReference type="PANTHER" id="PTHR11758">
    <property type="entry name" value="40S RIBOSOMAL PROTEIN S15A"/>
    <property type="match status" value="1"/>
</dbReference>
<dbReference type="NCBIfam" id="NF001109">
    <property type="entry name" value="PRK00136.1"/>
    <property type="match status" value="1"/>
</dbReference>
<dbReference type="Gene3D" id="3.30.1370.30">
    <property type="match status" value="1"/>
</dbReference>
<evidence type="ECO:0000256" key="2">
    <source>
        <dbReference type="ARBA" id="ARBA00022980"/>
    </source>
</evidence>
<protein>
    <recommendedName>
        <fullName evidence="4">Small ribosomal subunit protein uS8</fullName>
    </recommendedName>
    <alternativeName>
        <fullName evidence="5">30S ribosomal protein S8</fullName>
    </alternativeName>
</protein>
<reference evidence="6 7" key="1">
    <citation type="journal article" date="2016" name="Nat. Commun.">
        <title>Thousands of microbial genomes shed light on interconnected biogeochemical processes in an aquifer system.</title>
        <authorList>
            <person name="Anantharaman K."/>
            <person name="Brown C.T."/>
            <person name="Hug L.A."/>
            <person name="Sharon I."/>
            <person name="Castelle C.J."/>
            <person name="Probst A.J."/>
            <person name="Thomas B.C."/>
            <person name="Singh A."/>
            <person name="Wilkins M.J."/>
            <person name="Karaoz U."/>
            <person name="Brodie E.L."/>
            <person name="Williams K.H."/>
            <person name="Hubbard S.S."/>
            <person name="Banfield J.F."/>
        </authorList>
    </citation>
    <scope>NUCLEOTIDE SEQUENCE [LARGE SCALE GENOMIC DNA]</scope>
</reference>
<dbReference type="AlphaFoldDB" id="A0A1G1Z6N2"/>
<accession>A0A1G1Z6N2</accession>
<dbReference type="STRING" id="1797689.A3F24_00990"/>
<dbReference type="FunFam" id="3.30.1490.10:FF:000001">
    <property type="entry name" value="30S ribosomal protein S8"/>
    <property type="match status" value="1"/>
</dbReference>
<name>A0A1G1Z6N2_9BACT</name>
<comment type="similarity">
    <text evidence="1">Belongs to the universal ribosomal protein uS8 family.</text>
</comment>
<comment type="caution">
    <text evidence="6">The sequence shown here is derived from an EMBL/GenBank/DDBJ whole genome shotgun (WGS) entry which is preliminary data.</text>
</comment>
<dbReference type="SUPFAM" id="SSF56047">
    <property type="entry name" value="Ribosomal protein S8"/>
    <property type="match status" value="1"/>
</dbReference>
<dbReference type="InterPro" id="IPR000630">
    <property type="entry name" value="Ribosomal_uS8"/>
</dbReference>
<dbReference type="Pfam" id="PF00410">
    <property type="entry name" value="Ribosomal_S8"/>
    <property type="match status" value="1"/>
</dbReference>
<dbReference type="EMBL" id="MHIX01000010">
    <property type="protein sequence ID" value="OGY59726.1"/>
    <property type="molecule type" value="Genomic_DNA"/>
</dbReference>
<gene>
    <name evidence="6" type="ORF">A3F24_00990</name>
</gene>
<dbReference type="GO" id="GO:0006412">
    <property type="term" value="P:translation"/>
    <property type="evidence" value="ECO:0007669"/>
    <property type="project" value="InterPro"/>
</dbReference>
<dbReference type="GO" id="GO:0005840">
    <property type="term" value="C:ribosome"/>
    <property type="evidence" value="ECO:0007669"/>
    <property type="project" value="UniProtKB-KW"/>
</dbReference>
<dbReference type="GO" id="GO:0005737">
    <property type="term" value="C:cytoplasm"/>
    <property type="evidence" value="ECO:0007669"/>
    <property type="project" value="UniProtKB-ARBA"/>
</dbReference>
<evidence type="ECO:0000256" key="5">
    <source>
        <dbReference type="ARBA" id="ARBA00035525"/>
    </source>
</evidence>
<dbReference type="Proteomes" id="UP000178515">
    <property type="component" value="Unassembled WGS sequence"/>
</dbReference>
<evidence type="ECO:0000256" key="1">
    <source>
        <dbReference type="ARBA" id="ARBA00006471"/>
    </source>
</evidence>
<evidence type="ECO:0000313" key="7">
    <source>
        <dbReference type="Proteomes" id="UP000178515"/>
    </source>
</evidence>
<keyword evidence="2 6" id="KW-0689">Ribosomal protein</keyword>
<sequence>MYSDTLTRIQNGLKAGKASVKAPFTKFDFAILEALLKAGYIKNIERKGRGYRRAVEIVLKYDESKTPVIDEIKIISKPSRRMYVNYEKIKTSKQGYGKYFLSTNKGILTGEEARKEKVGGELLFEIW</sequence>
<organism evidence="6 7">
    <name type="scientific">Candidatus Colwellbacteria bacterium RIFCSPHIGHO2_12_FULL_44_17</name>
    <dbReference type="NCBI Taxonomy" id="1797689"/>
    <lineage>
        <taxon>Bacteria</taxon>
        <taxon>Candidatus Colwelliibacteriota</taxon>
    </lineage>
</organism>
<dbReference type="InterPro" id="IPR035987">
    <property type="entry name" value="Ribosomal_uS8_sf"/>
</dbReference>
<evidence type="ECO:0000313" key="6">
    <source>
        <dbReference type="EMBL" id="OGY59726.1"/>
    </source>
</evidence>
<keyword evidence="3" id="KW-0687">Ribonucleoprotein</keyword>
<dbReference type="GO" id="GO:1990904">
    <property type="term" value="C:ribonucleoprotein complex"/>
    <property type="evidence" value="ECO:0007669"/>
    <property type="project" value="UniProtKB-KW"/>
</dbReference>